<dbReference type="OrthoDB" id="143110at2"/>
<dbReference type="InterPro" id="IPR016181">
    <property type="entry name" value="Acyl_CoA_acyltransferase"/>
</dbReference>
<dbReference type="Pfam" id="PF00583">
    <property type="entry name" value="Acetyltransf_1"/>
    <property type="match status" value="1"/>
</dbReference>
<dbReference type="PROSITE" id="PS51186">
    <property type="entry name" value="GNAT"/>
    <property type="match status" value="1"/>
</dbReference>
<gene>
    <name evidence="4" type="ORF">CXL00_13850</name>
</gene>
<organism evidence="4 5">
    <name type="scientific">Stutzerimonas stutzeri</name>
    <name type="common">Pseudomonas stutzeri</name>
    <dbReference type="NCBI Taxonomy" id="316"/>
    <lineage>
        <taxon>Bacteria</taxon>
        <taxon>Pseudomonadati</taxon>
        <taxon>Pseudomonadota</taxon>
        <taxon>Gammaproteobacteria</taxon>
        <taxon>Pseudomonadales</taxon>
        <taxon>Pseudomonadaceae</taxon>
        <taxon>Stutzerimonas</taxon>
    </lineage>
</organism>
<dbReference type="EMBL" id="POUW01000005">
    <property type="protein sequence ID" value="PNG04751.1"/>
    <property type="molecule type" value="Genomic_DNA"/>
</dbReference>
<feature type="domain" description="N-acetyltransferase" evidence="3">
    <location>
        <begin position="6"/>
        <end position="176"/>
    </location>
</feature>
<evidence type="ECO:0000256" key="2">
    <source>
        <dbReference type="ARBA" id="ARBA00023315"/>
    </source>
</evidence>
<dbReference type="CDD" id="cd04301">
    <property type="entry name" value="NAT_SF"/>
    <property type="match status" value="1"/>
</dbReference>
<reference evidence="4 5" key="1">
    <citation type="submission" date="2018-01" db="EMBL/GenBank/DDBJ databases">
        <title>Denitrification phenotypes of diverse strains of Pseudomonas stutzeri.</title>
        <authorList>
            <person name="Milligan D.A."/>
            <person name="Bergaust L."/>
            <person name="Bakken L.R."/>
            <person name="Frostegard A."/>
        </authorList>
    </citation>
    <scope>NUCLEOTIDE SEQUENCE [LARGE SCALE GENOMIC DNA]</scope>
    <source>
        <strain evidence="4 5">28a3</strain>
    </source>
</reference>
<dbReference type="PANTHER" id="PTHR43877">
    <property type="entry name" value="AMINOALKYLPHOSPHONATE N-ACETYLTRANSFERASE-RELATED-RELATED"/>
    <property type="match status" value="1"/>
</dbReference>
<evidence type="ECO:0000259" key="3">
    <source>
        <dbReference type="PROSITE" id="PS51186"/>
    </source>
</evidence>
<dbReference type="SUPFAM" id="SSF55729">
    <property type="entry name" value="Acyl-CoA N-acyltransferases (Nat)"/>
    <property type="match status" value="1"/>
</dbReference>
<evidence type="ECO:0000313" key="4">
    <source>
        <dbReference type="EMBL" id="PNG04751.1"/>
    </source>
</evidence>
<dbReference type="GO" id="GO:0016747">
    <property type="term" value="F:acyltransferase activity, transferring groups other than amino-acyl groups"/>
    <property type="evidence" value="ECO:0007669"/>
    <property type="project" value="InterPro"/>
</dbReference>
<keyword evidence="2" id="KW-0012">Acyltransferase</keyword>
<evidence type="ECO:0000256" key="1">
    <source>
        <dbReference type="ARBA" id="ARBA00022679"/>
    </source>
</evidence>
<proteinExistence type="predicted"/>
<keyword evidence="1 4" id="KW-0808">Transferase</keyword>
<dbReference type="PANTHER" id="PTHR43877:SF2">
    <property type="entry name" value="AMINOALKYLPHOSPHONATE N-ACETYLTRANSFERASE-RELATED"/>
    <property type="match status" value="1"/>
</dbReference>
<sequence>MTKTDISIRPANLSDLATIQKLGCETYADHFSSLWSPEGLRNFLAQDFSAEALELTLSHPNHHQWLIAYNSSHLPVGLSKTNWSQLNPITRILGAELQKIYLLKSFSGIGAGTELLETTIKNAILRGEPSIWLDVLKTNTKAQKFYSRFGFNQVGEIPFKTDLKDIGMAVMACDLRQA</sequence>
<evidence type="ECO:0000313" key="5">
    <source>
        <dbReference type="Proteomes" id="UP000235897"/>
    </source>
</evidence>
<accession>A0A2N8SQI8</accession>
<dbReference type="AlphaFoldDB" id="A0A2N8SQI8"/>
<dbReference type="Proteomes" id="UP000235897">
    <property type="component" value="Unassembled WGS sequence"/>
</dbReference>
<comment type="caution">
    <text evidence="4">The sequence shown here is derived from an EMBL/GenBank/DDBJ whole genome shotgun (WGS) entry which is preliminary data.</text>
</comment>
<dbReference type="InterPro" id="IPR050832">
    <property type="entry name" value="Bact_Acetyltransf"/>
</dbReference>
<protein>
    <submittedName>
        <fullName evidence="4">N-acetyltransferase</fullName>
    </submittedName>
</protein>
<dbReference type="Gene3D" id="3.40.630.30">
    <property type="match status" value="1"/>
</dbReference>
<name>A0A2N8SQI8_STUST</name>
<dbReference type="RefSeq" id="WP_102846997.1">
    <property type="nucleotide sequence ID" value="NZ_JAMOIG010000031.1"/>
</dbReference>
<dbReference type="InterPro" id="IPR000182">
    <property type="entry name" value="GNAT_dom"/>
</dbReference>